<keyword evidence="1" id="KW-0732">Signal</keyword>
<dbReference type="InterPro" id="IPR017850">
    <property type="entry name" value="Alkaline_phosphatase_core_sf"/>
</dbReference>
<reference evidence="3 4" key="1">
    <citation type="submission" date="2019-04" db="EMBL/GenBank/DDBJ databases">
        <authorList>
            <person name="Van Vliet M D."/>
        </authorList>
    </citation>
    <scope>NUCLEOTIDE SEQUENCE [LARGE SCALE GENOMIC DNA]</scope>
    <source>
        <strain evidence="3 4">F21</strain>
    </source>
</reference>
<name>A0A6C2UER2_9BACT</name>
<evidence type="ECO:0000313" key="3">
    <source>
        <dbReference type="EMBL" id="VGO18702.1"/>
    </source>
</evidence>
<feature type="signal peptide" evidence="1">
    <location>
        <begin position="1"/>
        <end position="19"/>
    </location>
</feature>
<sequence>MKKLTILFGLLFGACLAFADNQPNMMFILADDCTFRDLELYGGPAKTPHINKLAAEGMTFSRCYQAAPMCSPTRNNLYTGVYPVKSGAYPNHTFVYSDVKSIPHYLKEQGYRVALIGKVHVGPKKNFPFEYIDDFGAHGAMPEGEDELSRPVRYPEFDAFVKECTESGTPFCIFATSNEPHGPYDRGDATQYRNGKHKMPANLVDTPKTREEYARYLAEITYFDGQVGECISMLSKYGVKDKTLIMVATEQGSSFPYGKWTTYENGVASGLVARWPGKIAAGSKSDAIVEYCDVVPTLLKVAGAPIPKAVEGLSFLPVLIGESTTHKDYSYSLHTTVGVNGFKEPYGTRSVVSKRYRYIRNLTPEGKFTVGPTRRIADGKEASGYIGEWVERANDGDKNARALIDNYIRRPAEELYDIIADPYCRNNLAANPENSGILKEHAAKLDAWMKQQGDKGAQTELDAKYRCTKLDGKGWKNNERPSE</sequence>
<dbReference type="SUPFAM" id="SSF53649">
    <property type="entry name" value="Alkaline phosphatase-like"/>
    <property type="match status" value="1"/>
</dbReference>
<dbReference type="Proteomes" id="UP000346198">
    <property type="component" value="Unassembled WGS sequence"/>
</dbReference>
<feature type="chain" id="PRO_5028898848" evidence="1">
    <location>
        <begin position="20"/>
        <end position="483"/>
    </location>
</feature>
<dbReference type="RefSeq" id="WP_222846166.1">
    <property type="nucleotide sequence ID" value="NZ_CAAHFH010000001.1"/>
</dbReference>
<proteinExistence type="predicted"/>
<dbReference type="PANTHER" id="PTHR43751">
    <property type="entry name" value="SULFATASE"/>
    <property type="match status" value="1"/>
</dbReference>
<keyword evidence="4" id="KW-1185">Reference proteome</keyword>
<dbReference type="Gene3D" id="3.40.720.10">
    <property type="entry name" value="Alkaline Phosphatase, subunit A"/>
    <property type="match status" value="1"/>
</dbReference>
<evidence type="ECO:0000259" key="2">
    <source>
        <dbReference type="Pfam" id="PF00884"/>
    </source>
</evidence>
<dbReference type="PANTHER" id="PTHR43751:SF1">
    <property type="entry name" value="SULFATASE ATSG-RELATED"/>
    <property type="match status" value="1"/>
</dbReference>
<dbReference type="AlphaFoldDB" id="A0A6C2UER2"/>
<organism evidence="3 4">
    <name type="scientific">Pontiella sulfatireligans</name>
    <dbReference type="NCBI Taxonomy" id="2750658"/>
    <lineage>
        <taxon>Bacteria</taxon>
        <taxon>Pseudomonadati</taxon>
        <taxon>Kiritimatiellota</taxon>
        <taxon>Kiritimatiellia</taxon>
        <taxon>Kiritimatiellales</taxon>
        <taxon>Pontiellaceae</taxon>
        <taxon>Pontiella</taxon>
    </lineage>
</organism>
<dbReference type="InterPro" id="IPR052701">
    <property type="entry name" value="GAG_Ulvan_Degrading_Sulfatases"/>
</dbReference>
<gene>
    <name evidence="3" type="primary">betC_13</name>
    <name evidence="3" type="ORF">SCARR_00755</name>
</gene>
<evidence type="ECO:0000256" key="1">
    <source>
        <dbReference type="SAM" id="SignalP"/>
    </source>
</evidence>
<dbReference type="InterPro" id="IPR000917">
    <property type="entry name" value="Sulfatase_N"/>
</dbReference>
<accession>A0A6C2UER2</accession>
<dbReference type="Pfam" id="PF00884">
    <property type="entry name" value="Sulfatase"/>
    <property type="match status" value="1"/>
</dbReference>
<feature type="domain" description="Sulfatase N-terminal" evidence="2">
    <location>
        <begin position="23"/>
        <end position="304"/>
    </location>
</feature>
<evidence type="ECO:0000313" key="4">
    <source>
        <dbReference type="Proteomes" id="UP000346198"/>
    </source>
</evidence>
<dbReference type="PROSITE" id="PS51257">
    <property type="entry name" value="PROKAR_LIPOPROTEIN"/>
    <property type="match status" value="1"/>
</dbReference>
<dbReference type="CDD" id="cd16027">
    <property type="entry name" value="SGSH"/>
    <property type="match status" value="1"/>
</dbReference>
<protein>
    <submittedName>
        <fullName evidence="3">Choline-sulfatase</fullName>
    </submittedName>
</protein>
<dbReference type="EMBL" id="CAAHFH010000001">
    <property type="protein sequence ID" value="VGO18702.1"/>
    <property type="molecule type" value="Genomic_DNA"/>
</dbReference>